<sequence>MTKDKQSKNNNSTDTDTETESRNSSNSKLECSQTSIWKFLTRGQSKVNNLEDIPTNEPFSMSKQLLIDEAITLAFIICGISFHIINNHFFITALNLLNPSYSILSCDVLSEHLLDIEVAKVISKVDKILEHTNNLSIGLDEYLYELGNYSDQSHIAEFLANQIELIINQI</sequence>
<keyword evidence="4" id="KW-1185">Reference proteome</keyword>
<name>A0ABN7WSP5_GIGMA</name>
<feature type="region of interest" description="Disordered" evidence="1">
    <location>
        <begin position="1"/>
        <end position="28"/>
    </location>
</feature>
<dbReference type="EMBL" id="CAJVQB010059311">
    <property type="protein sequence ID" value="CAG8838925.1"/>
    <property type="molecule type" value="Genomic_DNA"/>
</dbReference>
<evidence type="ECO:0000313" key="4">
    <source>
        <dbReference type="Proteomes" id="UP000789901"/>
    </source>
</evidence>
<comment type="caution">
    <text evidence="3">The sequence shown here is derived from an EMBL/GenBank/DDBJ whole genome shotgun (WGS) entry which is preliminary data.</text>
</comment>
<gene>
    <name evidence="3" type="ORF">GMARGA_LOCUS34217</name>
</gene>
<feature type="non-terminal residue" evidence="3">
    <location>
        <position position="170"/>
    </location>
</feature>
<keyword evidence="2" id="KW-1133">Transmembrane helix</keyword>
<reference evidence="3 4" key="1">
    <citation type="submission" date="2021-06" db="EMBL/GenBank/DDBJ databases">
        <authorList>
            <person name="Kallberg Y."/>
            <person name="Tangrot J."/>
            <person name="Rosling A."/>
        </authorList>
    </citation>
    <scope>NUCLEOTIDE SEQUENCE [LARGE SCALE GENOMIC DNA]</scope>
    <source>
        <strain evidence="3 4">120-4 pot B 10/14</strain>
    </source>
</reference>
<evidence type="ECO:0000313" key="3">
    <source>
        <dbReference type="EMBL" id="CAG8838925.1"/>
    </source>
</evidence>
<evidence type="ECO:0000256" key="2">
    <source>
        <dbReference type="SAM" id="Phobius"/>
    </source>
</evidence>
<keyword evidence="2" id="KW-0812">Transmembrane</keyword>
<keyword evidence="2" id="KW-0472">Membrane</keyword>
<organism evidence="3 4">
    <name type="scientific">Gigaspora margarita</name>
    <dbReference type="NCBI Taxonomy" id="4874"/>
    <lineage>
        <taxon>Eukaryota</taxon>
        <taxon>Fungi</taxon>
        <taxon>Fungi incertae sedis</taxon>
        <taxon>Mucoromycota</taxon>
        <taxon>Glomeromycotina</taxon>
        <taxon>Glomeromycetes</taxon>
        <taxon>Diversisporales</taxon>
        <taxon>Gigasporaceae</taxon>
        <taxon>Gigaspora</taxon>
    </lineage>
</organism>
<proteinExistence type="predicted"/>
<accession>A0ABN7WSP5</accession>
<feature type="transmembrane region" description="Helical" evidence="2">
    <location>
        <begin position="65"/>
        <end position="85"/>
    </location>
</feature>
<protein>
    <submittedName>
        <fullName evidence="3">23596_t:CDS:1</fullName>
    </submittedName>
</protein>
<dbReference type="Proteomes" id="UP000789901">
    <property type="component" value="Unassembled WGS sequence"/>
</dbReference>
<evidence type="ECO:0000256" key="1">
    <source>
        <dbReference type="SAM" id="MobiDB-lite"/>
    </source>
</evidence>